<sequence length="100" mass="11576">MYLDDGWGMEHDFDSCNDLANKMKQDLKSSGFFVNKDKSIWQPTKKLIWLGFVWDLNTHTLEIPSEKIQRFKNDINSLHSVSPTARQLAKITGKIICIYA</sequence>
<proteinExistence type="predicted"/>
<protein>
    <recommendedName>
        <fullName evidence="3">Reverse transcriptase domain-containing protein</fullName>
    </recommendedName>
</protein>
<dbReference type="InterPro" id="IPR052055">
    <property type="entry name" value="Hepadnavirus_pol/RT"/>
</dbReference>
<keyword evidence="2" id="KW-1185">Reference proteome</keyword>
<dbReference type="OrthoDB" id="6153629at2759"/>
<gene>
    <name evidence="1" type="ORF">MGAL_10B085315</name>
</gene>
<comment type="caution">
    <text evidence="1">The sequence shown here is derived from an EMBL/GenBank/DDBJ whole genome shotgun (WGS) entry which is preliminary data.</text>
</comment>
<dbReference type="PANTHER" id="PTHR33050:SF7">
    <property type="entry name" value="RIBONUCLEASE H"/>
    <property type="match status" value="1"/>
</dbReference>
<evidence type="ECO:0000313" key="1">
    <source>
        <dbReference type="EMBL" id="VDI56923.1"/>
    </source>
</evidence>
<name>A0A8B6G0A7_MYTGA</name>
<dbReference type="SUPFAM" id="SSF56672">
    <property type="entry name" value="DNA/RNA polymerases"/>
    <property type="match status" value="1"/>
</dbReference>
<dbReference type="EMBL" id="UYJE01007678">
    <property type="protein sequence ID" value="VDI56923.1"/>
    <property type="molecule type" value="Genomic_DNA"/>
</dbReference>
<evidence type="ECO:0008006" key="3">
    <source>
        <dbReference type="Google" id="ProtNLM"/>
    </source>
</evidence>
<dbReference type="InterPro" id="IPR043502">
    <property type="entry name" value="DNA/RNA_pol_sf"/>
</dbReference>
<dbReference type="AlphaFoldDB" id="A0A8B6G0A7"/>
<dbReference type="Proteomes" id="UP000596742">
    <property type="component" value="Unassembled WGS sequence"/>
</dbReference>
<dbReference type="PANTHER" id="PTHR33050">
    <property type="entry name" value="REVERSE TRANSCRIPTASE DOMAIN-CONTAINING PROTEIN"/>
    <property type="match status" value="1"/>
</dbReference>
<reference evidence="1" key="1">
    <citation type="submission" date="2018-11" db="EMBL/GenBank/DDBJ databases">
        <authorList>
            <person name="Alioto T."/>
            <person name="Alioto T."/>
        </authorList>
    </citation>
    <scope>NUCLEOTIDE SEQUENCE</scope>
</reference>
<evidence type="ECO:0000313" key="2">
    <source>
        <dbReference type="Proteomes" id="UP000596742"/>
    </source>
</evidence>
<organism evidence="1 2">
    <name type="scientific">Mytilus galloprovincialis</name>
    <name type="common">Mediterranean mussel</name>
    <dbReference type="NCBI Taxonomy" id="29158"/>
    <lineage>
        <taxon>Eukaryota</taxon>
        <taxon>Metazoa</taxon>
        <taxon>Spiralia</taxon>
        <taxon>Lophotrochozoa</taxon>
        <taxon>Mollusca</taxon>
        <taxon>Bivalvia</taxon>
        <taxon>Autobranchia</taxon>
        <taxon>Pteriomorphia</taxon>
        <taxon>Mytilida</taxon>
        <taxon>Mytiloidea</taxon>
        <taxon>Mytilidae</taxon>
        <taxon>Mytilinae</taxon>
        <taxon>Mytilus</taxon>
    </lineage>
</organism>
<accession>A0A8B6G0A7</accession>